<protein>
    <submittedName>
        <fullName evidence="1">Uncharacterized protein</fullName>
    </submittedName>
</protein>
<organism evidence="1 2">
    <name type="scientific">Mycena albidolilacea</name>
    <dbReference type="NCBI Taxonomy" id="1033008"/>
    <lineage>
        <taxon>Eukaryota</taxon>
        <taxon>Fungi</taxon>
        <taxon>Dikarya</taxon>
        <taxon>Basidiomycota</taxon>
        <taxon>Agaricomycotina</taxon>
        <taxon>Agaricomycetes</taxon>
        <taxon>Agaricomycetidae</taxon>
        <taxon>Agaricales</taxon>
        <taxon>Marasmiineae</taxon>
        <taxon>Mycenaceae</taxon>
        <taxon>Mycena</taxon>
    </lineage>
</organism>
<evidence type="ECO:0000313" key="2">
    <source>
        <dbReference type="Proteomes" id="UP001218218"/>
    </source>
</evidence>
<gene>
    <name evidence="1" type="ORF">DFH08DRAFT_897454</name>
</gene>
<name>A0AAD7EC57_9AGAR</name>
<dbReference type="EMBL" id="JARIHO010000074">
    <property type="protein sequence ID" value="KAJ7311702.1"/>
    <property type="molecule type" value="Genomic_DNA"/>
</dbReference>
<comment type="caution">
    <text evidence="1">The sequence shown here is derived from an EMBL/GenBank/DDBJ whole genome shotgun (WGS) entry which is preliminary data.</text>
</comment>
<dbReference type="AlphaFoldDB" id="A0AAD7EC57"/>
<keyword evidence="2" id="KW-1185">Reference proteome</keyword>
<sequence length="283" mass="31420">MKSPLVALDTEPLAIDALTATRYHSICARFMSVGPLSISIVTTVPVRLGTVVYCPADHPEDVFEVAFVPDMQLRELDGWRLWGIERAAMRSCWSRFEVHEVSKQSVRLAGSSSECDPGWWLSQANYISSRLSVTSDFNNYLLVGDIWFDLEISESGADAPPGFLFVCATEDFQIGPNSIRPPDCPAYWSLDPLGDRRLSADEAIALGFPTFKLTTNFSGWSWENSIYDRLRQFHQAKGFDPYTQDLARDLGYPLFEFSSGGDPVFAHVIPGGGISFFSISAGH</sequence>
<dbReference type="Proteomes" id="UP001218218">
    <property type="component" value="Unassembled WGS sequence"/>
</dbReference>
<evidence type="ECO:0000313" key="1">
    <source>
        <dbReference type="EMBL" id="KAJ7311702.1"/>
    </source>
</evidence>
<reference evidence="1" key="1">
    <citation type="submission" date="2023-03" db="EMBL/GenBank/DDBJ databases">
        <title>Massive genome expansion in bonnet fungi (Mycena s.s.) driven by repeated elements and novel gene families across ecological guilds.</title>
        <authorList>
            <consortium name="Lawrence Berkeley National Laboratory"/>
            <person name="Harder C.B."/>
            <person name="Miyauchi S."/>
            <person name="Viragh M."/>
            <person name="Kuo A."/>
            <person name="Thoen E."/>
            <person name="Andreopoulos B."/>
            <person name="Lu D."/>
            <person name="Skrede I."/>
            <person name="Drula E."/>
            <person name="Henrissat B."/>
            <person name="Morin E."/>
            <person name="Kohler A."/>
            <person name="Barry K."/>
            <person name="LaButti K."/>
            <person name="Morin E."/>
            <person name="Salamov A."/>
            <person name="Lipzen A."/>
            <person name="Mereny Z."/>
            <person name="Hegedus B."/>
            <person name="Baldrian P."/>
            <person name="Stursova M."/>
            <person name="Weitz H."/>
            <person name="Taylor A."/>
            <person name="Grigoriev I.V."/>
            <person name="Nagy L.G."/>
            <person name="Martin F."/>
            <person name="Kauserud H."/>
        </authorList>
    </citation>
    <scope>NUCLEOTIDE SEQUENCE</scope>
    <source>
        <strain evidence="1">CBHHK002</strain>
    </source>
</reference>
<accession>A0AAD7EC57</accession>
<proteinExistence type="predicted"/>